<dbReference type="EMBL" id="PGTO01000005">
    <property type="protein sequence ID" value="RAU22296.1"/>
    <property type="molecule type" value="Genomic_DNA"/>
</dbReference>
<accession>A0A364NZ01</accession>
<organism evidence="2 3">
    <name type="scientific">Paramagnetospirillum kuznetsovii</name>
    <dbReference type="NCBI Taxonomy" id="2053833"/>
    <lineage>
        <taxon>Bacteria</taxon>
        <taxon>Pseudomonadati</taxon>
        <taxon>Pseudomonadota</taxon>
        <taxon>Alphaproteobacteria</taxon>
        <taxon>Rhodospirillales</taxon>
        <taxon>Magnetospirillaceae</taxon>
        <taxon>Paramagnetospirillum</taxon>
    </lineage>
</organism>
<dbReference type="AlphaFoldDB" id="A0A364NZ01"/>
<reference evidence="2 3" key="1">
    <citation type="submission" date="2017-11" db="EMBL/GenBank/DDBJ databases">
        <title>Draft genome sequence of magnetotactic bacterium Magnetospirillum kuznetsovii LBB-42.</title>
        <authorList>
            <person name="Grouzdev D.S."/>
            <person name="Rysina M.S."/>
            <person name="Baslerov R.V."/>
            <person name="Koziaeva V."/>
        </authorList>
    </citation>
    <scope>NUCLEOTIDE SEQUENCE [LARGE SCALE GENOMIC DNA]</scope>
    <source>
        <strain evidence="2 3">LBB-42</strain>
    </source>
</reference>
<keyword evidence="3" id="KW-1185">Reference proteome</keyword>
<dbReference type="Pfam" id="PF13392">
    <property type="entry name" value="HNH_3"/>
    <property type="match status" value="1"/>
</dbReference>
<comment type="caution">
    <text evidence="2">The sequence shown here is derived from an EMBL/GenBank/DDBJ whole genome shotgun (WGS) entry which is preliminary data.</text>
</comment>
<dbReference type="OrthoDB" id="8974199at2"/>
<dbReference type="InterPro" id="IPR044925">
    <property type="entry name" value="His-Me_finger_sf"/>
</dbReference>
<feature type="domain" description="HNH nuclease" evidence="1">
    <location>
        <begin position="73"/>
        <end position="98"/>
    </location>
</feature>
<evidence type="ECO:0000259" key="1">
    <source>
        <dbReference type="Pfam" id="PF13392"/>
    </source>
</evidence>
<protein>
    <recommendedName>
        <fullName evidence="1">HNH nuclease domain-containing protein</fullName>
    </recommendedName>
</protein>
<dbReference type="InterPro" id="IPR003615">
    <property type="entry name" value="HNH_nuc"/>
</dbReference>
<dbReference type="RefSeq" id="WP_112143959.1">
    <property type="nucleotide sequence ID" value="NZ_PGTO01000005.1"/>
</dbReference>
<name>A0A364NZ01_9PROT</name>
<dbReference type="SUPFAM" id="SSF54060">
    <property type="entry name" value="His-Me finger endonucleases"/>
    <property type="match status" value="1"/>
</dbReference>
<proteinExistence type="predicted"/>
<sequence>MVQAIGVCHLPIANDAETILVDASTFPTLSQARWYRDRSGNGRPYTILPKEDRAAHGGAWCLYLCRLLTRAQPKVHMVQHINGNVLDCRLSNLRLLSANGPERRLAGYPMNPKRPSLLPSMDLLALP</sequence>
<evidence type="ECO:0000313" key="2">
    <source>
        <dbReference type="EMBL" id="RAU22296.1"/>
    </source>
</evidence>
<gene>
    <name evidence="2" type="ORF">CU669_09235</name>
</gene>
<dbReference type="Proteomes" id="UP000251075">
    <property type="component" value="Unassembled WGS sequence"/>
</dbReference>
<evidence type="ECO:0000313" key="3">
    <source>
        <dbReference type="Proteomes" id="UP000251075"/>
    </source>
</evidence>